<dbReference type="InterPro" id="IPR036390">
    <property type="entry name" value="WH_DNA-bd_sf"/>
</dbReference>
<feature type="domain" description="Transcription regulator PadR N-terminal" evidence="1">
    <location>
        <begin position="17"/>
        <end position="92"/>
    </location>
</feature>
<dbReference type="EMBL" id="BRXR01000001">
    <property type="protein sequence ID" value="GLC30214.1"/>
    <property type="molecule type" value="Genomic_DNA"/>
</dbReference>
<dbReference type="SUPFAM" id="SSF46785">
    <property type="entry name" value="Winged helix' DNA-binding domain"/>
    <property type="match status" value="1"/>
</dbReference>
<accession>A0ABQ5N4T2</accession>
<comment type="caution">
    <text evidence="2">The sequence shown here is derived from an EMBL/GenBank/DDBJ whole genome shotgun (WGS) entry which is preliminary data.</text>
</comment>
<dbReference type="Pfam" id="PF03551">
    <property type="entry name" value="PadR"/>
    <property type="match status" value="1"/>
</dbReference>
<sequence length="111" mass="13160">MPELDNQLKKGILSIIVLKLIAERDMYGYEIIQLLDEISEGYYKLKEGTLYPILYRLEDNGWIENYRVIPEDEKKLPRKYYKITHSGITALKDQIDIWKHFNGITNKVLDI</sequence>
<dbReference type="InterPro" id="IPR036388">
    <property type="entry name" value="WH-like_DNA-bd_sf"/>
</dbReference>
<dbReference type="Proteomes" id="UP001208567">
    <property type="component" value="Unassembled WGS sequence"/>
</dbReference>
<name>A0ABQ5N4T2_9CLOT</name>
<gene>
    <name evidence="2" type="ORF">bsdE14_16240</name>
</gene>
<organism evidence="2 3">
    <name type="scientific">Clostridium omnivorum</name>
    <dbReference type="NCBI Taxonomy" id="1604902"/>
    <lineage>
        <taxon>Bacteria</taxon>
        <taxon>Bacillati</taxon>
        <taxon>Bacillota</taxon>
        <taxon>Clostridia</taxon>
        <taxon>Eubacteriales</taxon>
        <taxon>Clostridiaceae</taxon>
        <taxon>Clostridium</taxon>
    </lineage>
</organism>
<proteinExistence type="predicted"/>
<evidence type="ECO:0000313" key="3">
    <source>
        <dbReference type="Proteomes" id="UP001208567"/>
    </source>
</evidence>
<dbReference type="PANTHER" id="PTHR43252:SF7">
    <property type="entry name" value="TRANSCRIPTIONAL REGULATOR YQJI"/>
    <property type="match status" value="1"/>
</dbReference>
<dbReference type="InterPro" id="IPR005149">
    <property type="entry name" value="Tscrpt_reg_PadR_N"/>
</dbReference>
<evidence type="ECO:0000259" key="1">
    <source>
        <dbReference type="Pfam" id="PF03551"/>
    </source>
</evidence>
<protein>
    <submittedName>
        <fullName evidence="2">PadR family transcriptional regulator</fullName>
    </submittedName>
</protein>
<dbReference type="Gene3D" id="1.10.10.10">
    <property type="entry name" value="Winged helix-like DNA-binding domain superfamily/Winged helix DNA-binding domain"/>
    <property type="match status" value="1"/>
</dbReference>
<dbReference type="PANTHER" id="PTHR43252">
    <property type="entry name" value="TRANSCRIPTIONAL REGULATOR YQJI"/>
    <property type="match status" value="1"/>
</dbReference>
<evidence type="ECO:0000313" key="2">
    <source>
        <dbReference type="EMBL" id="GLC30214.1"/>
    </source>
</evidence>
<keyword evidence="3" id="KW-1185">Reference proteome</keyword>
<reference evidence="2 3" key="1">
    <citation type="journal article" date="2024" name="Int. J. Syst. Evol. Microbiol.">
        <title>Clostridium omnivorum sp. nov., isolated from anoxic soil under the treatment of reductive soil disinfestation.</title>
        <authorList>
            <person name="Ueki A."/>
            <person name="Tonouchi A."/>
            <person name="Kaku N."/>
            <person name="Honma S."/>
            <person name="Ueki K."/>
        </authorList>
    </citation>
    <scope>NUCLEOTIDE SEQUENCE [LARGE SCALE GENOMIC DNA]</scope>
    <source>
        <strain evidence="2 3">E14</strain>
    </source>
</reference>
<dbReference type="RefSeq" id="WP_264849479.1">
    <property type="nucleotide sequence ID" value="NZ_BRXR01000001.1"/>
</dbReference>